<reference evidence="1" key="1">
    <citation type="submission" date="2020-10" db="EMBL/GenBank/DDBJ databases">
        <authorList>
            <person name="Gilroy R."/>
        </authorList>
    </citation>
    <scope>NUCLEOTIDE SEQUENCE</scope>
    <source>
        <strain evidence="1">ChiBcec15-4380</strain>
    </source>
</reference>
<dbReference type="AlphaFoldDB" id="A0A9D1DJ38"/>
<name>A0A9D1DJ38_9FIRM</name>
<dbReference type="Proteomes" id="UP000824239">
    <property type="component" value="Unassembled WGS sequence"/>
</dbReference>
<gene>
    <name evidence="1" type="ORF">IAA53_09765</name>
</gene>
<reference evidence="1" key="2">
    <citation type="journal article" date="2021" name="PeerJ">
        <title>Extensive microbial diversity within the chicken gut microbiome revealed by metagenomics and culture.</title>
        <authorList>
            <person name="Gilroy R."/>
            <person name="Ravi A."/>
            <person name="Getino M."/>
            <person name="Pursley I."/>
            <person name="Horton D.L."/>
            <person name="Alikhan N.F."/>
            <person name="Baker D."/>
            <person name="Gharbi K."/>
            <person name="Hall N."/>
            <person name="Watson M."/>
            <person name="Adriaenssens E.M."/>
            <person name="Foster-Nyarko E."/>
            <person name="Jarju S."/>
            <person name="Secka A."/>
            <person name="Antonio M."/>
            <person name="Oren A."/>
            <person name="Chaudhuri R.R."/>
            <person name="La Ragione R."/>
            <person name="Hildebrand F."/>
            <person name="Pallen M.J."/>
        </authorList>
    </citation>
    <scope>NUCLEOTIDE SEQUENCE</scope>
    <source>
        <strain evidence="1">ChiBcec15-4380</strain>
    </source>
</reference>
<accession>A0A9D1DJ38</accession>
<comment type="caution">
    <text evidence="1">The sequence shown here is derived from an EMBL/GenBank/DDBJ whole genome shotgun (WGS) entry which is preliminary data.</text>
</comment>
<proteinExistence type="predicted"/>
<evidence type="ECO:0000313" key="2">
    <source>
        <dbReference type="Proteomes" id="UP000824239"/>
    </source>
</evidence>
<evidence type="ECO:0000313" key="1">
    <source>
        <dbReference type="EMBL" id="HIR51538.1"/>
    </source>
</evidence>
<protein>
    <submittedName>
        <fullName evidence="1">Uncharacterized protein</fullName>
    </submittedName>
</protein>
<dbReference type="EMBL" id="DVHE01000075">
    <property type="protein sequence ID" value="HIR51538.1"/>
    <property type="molecule type" value="Genomic_DNA"/>
</dbReference>
<organism evidence="1 2">
    <name type="scientific">Candidatus Avoscillospira avicola</name>
    <dbReference type="NCBI Taxonomy" id="2840706"/>
    <lineage>
        <taxon>Bacteria</taxon>
        <taxon>Bacillati</taxon>
        <taxon>Bacillota</taxon>
        <taxon>Clostridia</taxon>
        <taxon>Eubacteriales</taxon>
        <taxon>Oscillospiraceae</taxon>
        <taxon>Oscillospiraceae incertae sedis</taxon>
        <taxon>Candidatus Avoscillospira</taxon>
    </lineage>
</organism>
<sequence length="62" mass="6648">MTEVLPQGALEAAFPEYIEVTNDPLRQGGRSLLQLPGKKRILTSLLEPVSCGIGSRAYSGAF</sequence>